<dbReference type="Gene3D" id="1.20.1420.20">
    <property type="entry name" value="M75 peptidase, HXXE motif"/>
    <property type="match status" value="1"/>
</dbReference>
<name>A0A1Y0I5I2_9GAMM</name>
<protein>
    <submittedName>
        <fullName evidence="4">Peptidase M75, Imelysin</fullName>
    </submittedName>
</protein>
<accession>A0A1Y0I5I2</accession>
<comment type="subcellular location">
    <subcellularLocation>
        <location evidence="1">Cell envelope</location>
    </subcellularLocation>
</comment>
<evidence type="ECO:0000256" key="2">
    <source>
        <dbReference type="ARBA" id="ARBA00022729"/>
    </source>
</evidence>
<organism evidence="4 5">
    <name type="scientific">Oleiphilus messinensis</name>
    <dbReference type="NCBI Taxonomy" id="141451"/>
    <lineage>
        <taxon>Bacteria</taxon>
        <taxon>Pseudomonadati</taxon>
        <taxon>Pseudomonadota</taxon>
        <taxon>Gammaproteobacteria</taxon>
        <taxon>Oceanospirillales</taxon>
        <taxon>Oleiphilaceae</taxon>
        <taxon>Oleiphilus</taxon>
    </lineage>
</organism>
<dbReference type="EMBL" id="CP021425">
    <property type="protein sequence ID" value="ARU55046.1"/>
    <property type="molecule type" value="Genomic_DNA"/>
</dbReference>
<gene>
    <name evidence="4" type="ORF">OLMES_0959</name>
</gene>
<dbReference type="InterPro" id="IPR018976">
    <property type="entry name" value="Imelysin-like"/>
</dbReference>
<dbReference type="Proteomes" id="UP000196027">
    <property type="component" value="Chromosome"/>
</dbReference>
<evidence type="ECO:0000313" key="5">
    <source>
        <dbReference type="Proteomes" id="UP000196027"/>
    </source>
</evidence>
<keyword evidence="5" id="KW-1185">Reference proteome</keyword>
<evidence type="ECO:0000256" key="1">
    <source>
        <dbReference type="ARBA" id="ARBA00004196"/>
    </source>
</evidence>
<proteinExistence type="predicted"/>
<evidence type="ECO:0000259" key="3">
    <source>
        <dbReference type="Pfam" id="PF09375"/>
    </source>
</evidence>
<keyword evidence="2" id="KW-0732">Signal</keyword>
<dbReference type="RefSeq" id="WP_157678135.1">
    <property type="nucleotide sequence ID" value="NZ_CP021425.1"/>
</dbReference>
<dbReference type="GO" id="GO:0030313">
    <property type="term" value="C:cell envelope"/>
    <property type="evidence" value="ECO:0007669"/>
    <property type="project" value="UniProtKB-SubCell"/>
</dbReference>
<dbReference type="OrthoDB" id="5729110at2"/>
<dbReference type="InterPro" id="IPR038352">
    <property type="entry name" value="Imelysin_sf"/>
</dbReference>
<dbReference type="CDD" id="cd14659">
    <property type="entry name" value="Imelysin-like_IPPA"/>
    <property type="match status" value="1"/>
</dbReference>
<dbReference type="InterPro" id="IPR034984">
    <property type="entry name" value="Imelysin-like_IPPA"/>
</dbReference>
<dbReference type="Pfam" id="PF09375">
    <property type="entry name" value="Peptidase_M75"/>
    <property type="match status" value="1"/>
</dbReference>
<sequence>MNPLKNFQASSIPIPSHLLKSKLPRQGLFYAIVLLVFALVLQPKAWADEPDWKTLNQTLVHNEILPRYQTLAAQSATLKSASEKLCVDLAKSKADNTVSAQLANTRKAFHDTMDAWQAIQHIRFGPIQFSMRNYSMQFWPDVRNHISKQLAMMLNSADPKQLTEDEFHKASVSIKGLPAIERLIFDGDALKRMQEHPFQCALNAKIASYVAQMGAELTQEWQTEMVPAFASTGDDNDYFEDDKAAATQLLKSLVEPIEVIRDFKLKMPSGGGRIDKAKVKRAESWRTQRSLRNIKINVEALYAMFKPATNTISTTPTTEDKKQTVSLASILPEEQATNISQRFHKIFDQVNGQAEPLEVMITNEAGQQALATLSNDLKLLHQDLVLAMQTLDIQLGFNSRDGD</sequence>
<feature type="domain" description="Imelysin-like" evidence="3">
    <location>
        <begin position="64"/>
        <end position="382"/>
    </location>
</feature>
<reference evidence="4 5" key="1">
    <citation type="submission" date="2017-05" db="EMBL/GenBank/DDBJ databases">
        <title>Genomic insights into alkan degradation activity of Oleiphilus messinensis.</title>
        <authorList>
            <person name="Kozyavkin S.A."/>
            <person name="Slesarev A.I."/>
            <person name="Golyshin P.N."/>
            <person name="Korzhenkov A."/>
            <person name="Golyshina O.N."/>
            <person name="Toshchakov S.V."/>
        </authorList>
    </citation>
    <scope>NUCLEOTIDE SEQUENCE [LARGE SCALE GENOMIC DNA]</scope>
    <source>
        <strain evidence="4 5">ME102</strain>
    </source>
</reference>
<dbReference type="AlphaFoldDB" id="A0A1Y0I5I2"/>
<evidence type="ECO:0000313" key="4">
    <source>
        <dbReference type="EMBL" id="ARU55046.1"/>
    </source>
</evidence>
<dbReference type="KEGG" id="ome:OLMES_0959"/>